<dbReference type="AlphaFoldDB" id="A0A2S4UXI8"/>
<name>A0A2S4UXI8_9BASI</name>
<dbReference type="VEuPathDB" id="FungiDB:PSTT_12124"/>
<protein>
    <submittedName>
        <fullName evidence="1">Uncharacterized protein</fullName>
    </submittedName>
</protein>
<evidence type="ECO:0000313" key="1">
    <source>
        <dbReference type="EMBL" id="POW01951.1"/>
    </source>
</evidence>
<keyword evidence="2" id="KW-1185">Reference proteome</keyword>
<organism evidence="1 2">
    <name type="scientific">Puccinia striiformis</name>
    <dbReference type="NCBI Taxonomy" id="27350"/>
    <lineage>
        <taxon>Eukaryota</taxon>
        <taxon>Fungi</taxon>
        <taxon>Dikarya</taxon>
        <taxon>Basidiomycota</taxon>
        <taxon>Pucciniomycotina</taxon>
        <taxon>Pucciniomycetes</taxon>
        <taxon>Pucciniales</taxon>
        <taxon>Pucciniaceae</taxon>
        <taxon>Puccinia</taxon>
    </lineage>
</organism>
<reference evidence="1" key="1">
    <citation type="submission" date="2017-12" db="EMBL/GenBank/DDBJ databases">
        <title>Gene loss provides genomic basis for host adaptation in cereal stripe rust fungi.</title>
        <authorList>
            <person name="Xia C."/>
        </authorList>
    </citation>
    <scope>NUCLEOTIDE SEQUENCE [LARGE SCALE GENOMIC DNA]</scope>
    <source>
        <strain evidence="1">93-210</strain>
    </source>
</reference>
<gene>
    <name evidence="1" type="ORF">PSTT_12124</name>
</gene>
<dbReference type="EMBL" id="PKSL01000150">
    <property type="protein sequence ID" value="POW01951.1"/>
    <property type="molecule type" value="Genomic_DNA"/>
</dbReference>
<sequence length="90" mass="9484">MSGVNNPIPQTGIHDCQQLASMGPGHSEFSHAGSDMGCQHGQLAGHILSNCFHGVSYVQPAPWDLTGWKLGVSNPGRSMQSSNSRGMGHL</sequence>
<proteinExistence type="predicted"/>
<dbReference type="Proteomes" id="UP000239156">
    <property type="component" value="Unassembled WGS sequence"/>
</dbReference>
<accession>A0A2S4UXI8</accession>
<evidence type="ECO:0000313" key="2">
    <source>
        <dbReference type="Proteomes" id="UP000239156"/>
    </source>
</evidence>
<dbReference type="VEuPathDB" id="FungiDB:PSHT_01354"/>
<comment type="caution">
    <text evidence="1">The sequence shown here is derived from an EMBL/GenBank/DDBJ whole genome shotgun (WGS) entry which is preliminary data.</text>
</comment>